<reference evidence="3" key="1">
    <citation type="submission" date="2023-03" db="EMBL/GenBank/DDBJ databases">
        <title>Massive genome expansion in bonnet fungi (Mycena s.s.) driven by repeated elements and novel gene families across ecological guilds.</title>
        <authorList>
            <consortium name="Lawrence Berkeley National Laboratory"/>
            <person name="Harder C.B."/>
            <person name="Miyauchi S."/>
            <person name="Viragh M."/>
            <person name="Kuo A."/>
            <person name="Thoen E."/>
            <person name="Andreopoulos B."/>
            <person name="Lu D."/>
            <person name="Skrede I."/>
            <person name="Drula E."/>
            <person name="Henrissat B."/>
            <person name="Morin E."/>
            <person name="Kohler A."/>
            <person name="Barry K."/>
            <person name="LaButti K."/>
            <person name="Morin E."/>
            <person name="Salamov A."/>
            <person name="Lipzen A."/>
            <person name="Mereny Z."/>
            <person name="Hegedus B."/>
            <person name="Baldrian P."/>
            <person name="Stursova M."/>
            <person name="Weitz H."/>
            <person name="Taylor A."/>
            <person name="Grigoriev I.V."/>
            <person name="Nagy L.G."/>
            <person name="Martin F."/>
            <person name="Kauserud H."/>
        </authorList>
    </citation>
    <scope>NUCLEOTIDE SEQUENCE</scope>
    <source>
        <strain evidence="3">CBHHK200</strain>
    </source>
</reference>
<keyword evidence="1" id="KW-0175">Coiled coil</keyword>
<organism evidence="3 4">
    <name type="scientific">Mycena alexandri</name>
    <dbReference type="NCBI Taxonomy" id="1745969"/>
    <lineage>
        <taxon>Eukaryota</taxon>
        <taxon>Fungi</taxon>
        <taxon>Dikarya</taxon>
        <taxon>Basidiomycota</taxon>
        <taxon>Agaricomycotina</taxon>
        <taxon>Agaricomycetes</taxon>
        <taxon>Agaricomycetidae</taxon>
        <taxon>Agaricales</taxon>
        <taxon>Marasmiineae</taxon>
        <taxon>Mycenaceae</taxon>
        <taxon>Mycena</taxon>
    </lineage>
</organism>
<sequence>MPSKPPTILLQTAASIAMLSRVSPPGTDIPFERMHAGARNNEVAYGQNIIGPQFQVKTLERLARLRRRGLITIDFAQETFQITLRGNTVYDLPPALTSGPYFGRRFTRIQDDAAVTPDLDDEAIVLSYFYACSKHFSGLKSVAKSQQYRQMEQLEKQIQKRQVENVKSLQKSNPASGSGSEYISKHTTPRTARAEKPYQLLALDSTPKAPSGHRLLASPSSPSPRGTGPMDVDEDEDKDDKNFLMPRSSFSLSRTNSAMTIDQREKPYQLLALDSTPKAHSGHRLLASPSSPSPRGTGPMDVDEDEDTDDKNFLMPRSSFSLSRTNSAMTIDLDQPGGSRAPDTPEYGKNMTTLKTELQQSKDKEAGLEGQLTKLELQDQLNPHKATIKEFKDQIAKLESQGRLDAAALANLTDEIAVCCQMLGDRHTQVTQLEADKKRLWASLESQFHHLPAASLSCALQPPGTRASPLPFGAFVPKARRLHAPPSNYFGPATGSQTTLLYWSMVRALSNGPSEILQLCCDRAGSTANEGGHSHRDLKKIGAKDLVSFGTRINVPVVLRSALSGLADFVCQAGSKREFQERVQVWSCCRPADPDLLDADALKSS</sequence>
<feature type="coiled-coil region" evidence="1">
    <location>
        <begin position="358"/>
        <end position="401"/>
    </location>
</feature>
<feature type="region of interest" description="Disordered" evidence="2">
    <location>
        <begin position="162"/>
        <end position="263"/>
    </location>
</feature>
<evidence type="ECO:0000256" key="1">
    <source>
        <dbReference type="SAM" id="Coils"/>
    </source>
</evidence>
<keyword evidence="4" id="KW-1185">Reference proteome</keyword>
<dbReference type="EMBL" id="JARJCM010000031">
    <property type="protein sequence ID" value="KAJ7038505.1"/>
    <property type="molecule type" value="Genomic_DNA"/>
</dbReference>
<gene>
    <name evidence="3" type="ORF">C8F04DRAFT_1179524</name>
</gene>
<protein>
    <submittedName>
        <fullName evidence="3">Uncharacterized protein</fullName>
    </submittedName>
</protein>
<evidence type="ECO:0000256" key="2">
    <source>
        <dbReference type="SAM" id="MobiDB-lite"/>
    </source>
</evidence>
<evidence type="ECO:0000313" key="3">
    <source>
        <dbReference type="EMBL" id="KAJ7038505.1"/>
    </source>
</evidence>
<comment type="caution">
    <text evidence="3">The sequence shown here is derived from an EMBL/GenBank/DDBJ whole genome shotgun (WGS) entry which is preliminary data.</text>
</comment>
<feature type="compositionally biased region" description="Polar residues" evidence="2">
    <location>
        <begin position="318"/>
        <end position="329"/>
    </location>
</feature>
<feature type="region of interest" description="Disordered" evidence="2">
    <location>
        <begin position="277"/>
        <end position="349"/>
    </location>
</feature>
<proteinExistence type="predicted"/>
<feature type="compositionally biased region" description="Polar residues" evidence="2">
    <location>
        <begin position="165"/>
        <end position="190"/>
    </location>
</feature>
<name>A0AAD6T389_9AGAR</name>
<evidence type="ECO:0000313" key="4">
    <source>
        <dbReference type="Proteomes" id="UP001218188"/>
    </source>
</evidence>
<dbReference type="AlphaFoldDB" id="A0AAD6T389"/>
<accession>A0AAD6T389</accession>
<feature type="compositionally biased region" description="Polar residues" evidence="2">
    <location>
        <begin position="248"/>
        <end position="260"/>
    </location>
</feature>
<dbReference type="Proteomes" id="UP001218188">
    <property type="component" value="Unassembled WGS sequence"/>
</dbReference>